<evidence type="ECO:0000256" key="1">
    <source>
        <dbReference type="ARBA" id="ARBA00004123"/>
    </source>
</evidence>
<feature type="compositionally biased region" description="Polar residues" evidence="4">
    <location>
        <begin position="442"/>
        <end position="451"/>
    </location>
</feature>
<protein>
    <submittedName>
        <fullName evidence="5">ES2 protein, putative</fullName>
    </submittedName>
</protein>
<organism evidence="5 8">
    <name type="scientific">Plasmodium ovale curtisi</name>
    <dbReference type="NCBI Taxonomy" id="864141"/>
    <lineage>
        <taxon>Eukaryota</taxon>
        <taxon>Sar</taxon>
        <taxon>Alveolata</taxon>
        <taxon>Apicomplexa</taxon>
        <taxon>Aconoidasida</taxon>
        <taxon>Haemosporida</taxon>
        <taxon>Plasmodiidae</taxon>
        <taxon>Plasmodium</taxon>
        <taxon>Plasmodium (Plasmodium)</taxon>
    </lineage>
</organism>
<dbReference type="EMBL" id="FLQV01000343">
    <property type="protein sequence ID" value="SBS90540.1"/>
    <property type="molecule type" value="Genomic_DNA"/>
</dbReference>
<evidence type="ECO:0000313" key="5">
    <source>
        <dbReference type="EMBL" id="SBS83399.1"/>
    </source>
</evidence>
<dbReference type="PANTHER" id="PTHR12940:SF0">
    <property type="entry name" value="SPLICING FACTOR ESS-2 HOMOLOG"/>
    <property type="match status" value="1"/>
</dbReference>
<accession>A0A1A8VX31</accession>
<sequence length="558" mass="65608">MMKQQALLPTSCKTRVHSKDSDNKEEDKVGKNESGDYFDGEQTFQVCATQEGGEVAIMKRKKKRKRRNEKDEQNEKIVLFENNEIVEYDASNFRSGKNHIVLLEEDYISVLEYLIEKTFFPDIKKWKEEEIARNAQIQGVTSDSYADDCQHIYSDSCCNETKDFSPLFTNRSFHSKMNIESVDKERWSHEMMNMDKKYKLNDICTFDGSNSEISCVKDIDIIKKKEKNYKLVKLANGKKHKINLNINLSDFQKKYTSEDNKSFEYLIKNMKNKNIEKNMYSIIKRKKHNLKMDYINEYTKKGINCNILHTNKSEHEFYSMMFSSNFEVNNSDNEKKKKIKICYDNTRFCQQYNEDMKKFRKECKTINDLKILKNKKENYEYKMIEQGNFNLLSKNDQYEYVHTPIIQAGKGIDKSPIITWGKIMNTPKVLNSEEKGEDKNDTSSSYDSGFNTEGEAAKGEYVENGENDFDVKNEFNLQKVNKREIIAEKLQNSLKNIKYNKDVLKKKNVNILMNRNYSSRMSTTSFRNSVLSRRSQKRLNELAMKSSLASQMLSTKRK</sequence>
<dbReference type="AlphaFoldDB" id="A0A1A8VX31"/>
<dbReference type="Proteomes" id="UP000078546">
    <property type="component" value="Unassembled WGS sequence"/>
</dbReference>
<comment type="similarity">
    <text evidence="2">Belongs to the ESS2 family.</text>
</comment>
<gene>
    <name evidence="6" type="ORF">POVCU1_018550</name>
    <name evidence="5" type="ORF">POVCU2_0020650</name>
</gene>
<proteinExistence type="inferred from homology"/>
<feature type="compositionally biased region" description="Basic and acidic residues" evidence="4">
    <location>
        <begin position="431"/>
        <end position="441"/>
    </location>
</feature>
<dbReference type="GO" id="GO:0071013">
    <property type="term" value="C:catalytic step 2 spliceosome"/>
    <property type="evidence" value="ECO:0007669"/>
    <property type="project" value="TreeGrafter"/>
</dbReference>
<feature type="region of interest" description="Disordered" evidence="4">
    <location>
        <begin position="431"/>
        <end position="452"/>
    </location>
</feature>
<keyword evidence="3" id="KW-0539">Nucleus</keyword>
<dbReference type="PANTHER" id="PTHR12940">
    <property type="entry name" value="ES-2 PROTEIN - RELATED"/>
    <property type="match status" value="1"/>
</dbReference>
<comment type="subcellular location">
    <subcellularLocation>
        <location evidence="1">Nucleus</location>
    </subcellularLocation>
</comment>
<dbReference type="VEuPathDB" id="PlasmoDB:PocGH01_09017200"/>
<dbReference type="InterPro" id="IPR019148">
    <property type="entry name" value="Nuclear_protein_DGCR14_ESS-2"/>
</dbReference>
<evidence type="ECO:0000313" key="8">
    <source>
        <dbReference type="Proteomes" id="UP000078560"/>
    </source>
</evidence>
<dbReference type="Pfam" id="PF09751">
    <property type="entry name" value="Es2"/>
    <property type="match status" value="1"/>
</dbReference>
<evidence type="ECO:0000313" key="6">
    <source>
        <dbReference type="EMBL" id="SBS90540.1"/>
    </source>
</evidence>
<reference evidence="7 8" key="1">
    <citation type="submission" date="2016-05" db="EMBL/GenBank/DDBJ databases">
        <authorList>
            <person name="Naeem Raeece"/>
        </authorList>
    </citation>
    <scope>NUCLEOTIDE SEQUENCE [LARGE SCALE GENOMIC DNA]</scope>
</reference>
<dbReference type="EMBL" id="FLQU01000277">
    <property type="protein sequence ID" value="SBS83399.1"/>
    <property type="molecule type" value="Genomic_DNA"/>
</dbReference>
<feature type="compositionally biased region" description="Basic and acidic residues" evidence="4">
    <location>
        <begin position="17"/>
        <end position="34"/>
    </location>
</feature>
<dbReference type="Proteomes" id="UP000078560">
    <property type="component" value="Unassembled WGS sequence"/>
</dbReference>
<reference evidence="5" key="2">
    <citation type="submission" date="2016-05" db="EMBL/GenBank/DDBJ databases">
        <authorList>
            <person name="Lavstsen T."/>
            <person name="Jespersen J.S."/>
        </authorList>
    </citation>
    <scope>NUCLEOTIDE SEQUENCE [LARGE SCALE GENOMIC DNA]</scope>
</reference>
<evidence type="ECO:0000256" key="3">
    <source>
        <dbReference type="ARBA" id="ARBA00023242"/>
    </source>
</evidence>
<evidence type="ECO:0000256" key="4">
    <source>
        <dbReference type="SAM" id="MobiDB-lite"/>
    </source>
</evidence>
<evidence type="ECO:0000256" key="2">
    <source>
        <dbReference type="ARBA" id="ARBA00009072"/>
    </source>
</evidence>
<evidence type="ECO:0000313" key="7">
    <source>
        <dbReference type="Proteomes" id="UP000078546"/>
    </source>
</evidence>
<name>A0A1A8VX31_PLAOA</name>
<feature type="region of interest" description="Disordered" evidence="4">
    <location>
        <begin position="1"/>
        <end position="38"/>
    </location>
</feature>